<proteinExistence type="predicted"/>
<protein>
    <submittedName>
        <fullName evidence="2">Uncharacterized protein</fullName>
    </submittedName>
</protein>
<dbReference type="Proteomes" id="UP001054846">
    <property type="component" value="Chromosome"/>
</dbReference>
<gene>
    <name evidence="2" type="ORF">ISF26_01200</name>
</gene>
<organism evidence="2 3">
    <name type="scientific">Gloeobacter morelensis MG652769</name>
    <dbReference type="NCBI Taxonomy" id="2781736"/>
    <lineage>
        <taxon>Bacteria</taxon>
        <taxon>Bacillati</taxon>
        <taxon>Cyanobacteriota</taxon>
        <taxon>Cyanophyceae</taxon>
        <taxon>Gloeobacterales</taxon>
        <taxon>Gloeobacteraceae</taxon>
        <taxon>Gloeobacter</taxon>
        <taxon>Gloeobacter morelensis</taxon>
    </lineage>
</organism>
<sequence length="94" mass="10244">MRALPWLVTTQGASMSDPPAAPASEQEIEAVIAELEQYRQRIIDDALRIAKLAKVPKQVTMGHLEKHPEIHRIDAMLAALRAGESFSLPTSTAG</sequence>
<name>A0ABY3PMM0_9CYAN</name>
<keyword evidence="3" id="KW-1185">Reference proteome</keyword>
<evidence type="ECO:0000256" key="1">
    <source>
        <dbReference type="SAM" id="MobiDB-lite"/>
    </source>
</evidence>
<accession>A0ABY3PMM0</accession>
<reference evidence="2 3" key="1">
    <citation type="journal article" date="2021" name="Genome Biol. Evol.">
        <title>Complete Genome Sequencing of a Novel Gloeobacter Species from a Waterfall Cave in Mexico.</title>
        <authorList>
            <person name="Saw J.H."/>
            <person name="Cardona T."/>
            <person name="Montejano G."/>
        </authorList>
    </citation>
    <scope>NUCLEOTIDE SEQUENCE [LARGE SCALE GENOMIC DNA]</scope>
    <source>
        <strain evidence="2">MG652769</strain>
    </source>
</reference>
<evidence type="ECO:0000313" key="2">
    <source>
        <dbReference type="EMBL" id="UFP94896.1"/>
    </source>
</evidence>
<feature type="region of interest" description="Disordered" evidence="1">
    <location>
        <begin position="1"/>
        <end position="22"/>
    </location>
</feature>
<dbReference type="EMBL" id="CP063845">
    <property type="protein sequence ID" value="UFP94896.1"/>
    <property type="molecule type" value="Genomic_DNA"/>
</dbReference>
<evidence type="ECO:0000313" key="3">
    <source>
        <dbReference type="Proteomes" id="UP001054846"/>
    </source>
</evidence>